<gene>
    <name evidence="9" type="ORF">AN963_08535</name>
</gene>
<dbReference type="SUPFAM" id="SSF46689">
    <property type="entry name" value="Homeodomain-like"/>
    <property type="match status" value="1"/>
</dbReference>
<dbReference type="InterPro" id="IPR013767">
    <property type="entry name" value="PAS_fold"/>
</dbReference>
<dbReference type="SMART" id="SM00116">
    <property type="entry name" value="CBS"/>
    <property type="match status" value="2"/>
</dbReference>
<comment type="caution">
    <text evidence="9">The sequence shown here is derived from an EMBL/GenBank/DDBJ whole genome shotgun (WGS) entry which is preliminary data.</text>
</comment>
<evidence type="ECO:0000256" key="4">
    <source>
        <dbReference type="ARBA" id="ARBA00023163"/>
    </source>
</evidence>
<dbReference type="CDD" id="cd02205">
    <property type="entry name" value="CBS_pair_SF"/>
    <property type="match status" value="1"/>
</dbReference>
<dbReference type="InterPro" id="IPR000014">
    <property type="entry name" value="PAS"/>
</dbReference>
<evidence type="ECO:0000256" key="3">
    <source>
        <dbReference type="ARBA" id="ARBA00023015"/>
    </source>
</evidence>
<dbReference type="EMBL" id="LJJB01000007">
    <property type="protein sequence ID" value="KQL49746.1"/>
    <property type="molecule type" value="Genomic_DNA"/>
</dbReference>
<dbReference type="InterPro" id="IPR025662">
    <property type="entry name" value="Sigma_54_int_dom_ATP-bd_1"/>
</dbReference>
<evidence type="ECO:0000313" key="10">
    <source>
        <dbReference type="Proteomes" id="UP000051063"/>
    </source>
</evidence>
<dbReference type="InterPro" id="IPR027417">
    <property type="entry name" value="P-loop_NTPase"/>
</dbReference>
<name>A0ABR5NDW4_BRECH</name>
<dbReference type="InterPro" id="IPR013656">
    <property type="entry name" value="PAS_4"/>
</dbReference>
<dbReference type="Gene3D" id="3.30.450.20">
    <property type="entry name" value="PAS domain"/>
    <property type="match status" value="2"/>
</dbReference>
<dbReference type="InterPro" id="IPR002078">
    <property type="entry name" value="Sigma_54_int"/>
</dbReference>
<dbReference type="PROSITE" id="PS00688">
    <property type="entry name" value="SIGMA54_INTERACT_3"/>
    <property type="match status" value="1"/>
</dbReference>
<dbReference type="CDD" id="cd00130">
    <property type="entry name" value="PAS"/>
    <property type="match status" value="2"/>
</dbReference>
<dbReference type="InterPro" id="IPR058031">
    <property type="entry name" value="AAA_lid_NorR"/>
</dbReference>
<evidence type="ECO:0000256" key="2">
    <source>
        <dbReference type="ARBA" id="ARBA00022840"/>
    </source>
</evidence>
<dbReference type="PANTHER" id="PTHR32071">
    <property type="entry name" value="TRANSCRIPTIONAL REGULATORY PROTEIN"/>
    <property type="match status" value="1"/>
</dbReference>
<keyword evidence="1" id="KW-0547">Nucleotide-binding</keyword>
<dbReference type="InterPro" id="IPR003593">
    <property type="entry name" value="AAA+_ATPase"/>
</dbReference>
<dbReference type="CDD" id="cd00009">
    <property type="entry name" value="AAA"/>
    <property type="match status" value="1"/>
</dbReference>
<evidence type="ECO:0000313" key="9">
    <source>
        <dbReference type="EMBL" id="KQL49746.1"/>
    </source>
</evidence>
<dbReference type="Pfam" id="PF02954">
    <property type="entry name" value="HTH_8"/>
    <property type="match status" value="1"/>
</dbReference>
<dbReference type="Gene3D" id="1.10.10.60">
    <property type="entry name" value="Homeodomain-like"/>
    <property type="match status" value="1"/>
</dbReference>
<dbReference type="Pfam" id="PF00158">
    <property type="entry name" value="Sigma54_activat"/>
    <property type="match status" value="1"/>
</dbReference>
<dbReference type="Pfam" id="PF00571">
    <property type="entry name" value="CBS"/>
    <property type="match status" value="2"/>
</dbReference>
<dbReference type="NCBIfam" id="TIGR00229">
    <property type="entry name" value="sensory_box"/>
    <property type="match status" value="2"/>
</dbReference>
<keyword evidence="3" id="KW-0805">Transcription regulation</keyword>
<dbReference type="InterPro" id="IPR002197">
    <property type="entry name" value="HTH_Fis"/>
</dbReference>
<dbReference type="InterPro" id="IPR009057">
    <property type="entry name" value="Homeodomain-like_sf"/>
</dbReference>
<evidence type="ECO:0000259" key="7">
    <source>
        <dbReference type="PROSITE" id="PS50112"/>
    </source>
</evidence>
<dbReference type="InterPro" id="IPR035965">
    <property type="entry name" value="PAS-like_dom_sf"/>
</dbReference>
<dbReference type="Pfam" id="PF00989">
    <property type="entry name" value="PAS"/>
    <property type="match status" value="1"/>
</dbReference>
<evidence type="ECO:0000259" key="8">
    <source>
        <dbReference type="PROSITE" id="PS51371"/>
    </source>
</evidence>
<dbReference type="PROSITE" id="PS50045">
    <property type="entry name" value="SIGMA54_INTERACT_4"/>
    <property type="match status" value="1"/>
</dbReference>
<evidence type="ECO:0000256" key="5">
    <source>
        <dbReference type="PROSITE-ProRule" id="PRU00703"/>
    </source>
</evidence>
<dbReference type="SMART" id="SM00091">
    <property type="entry name" value="PAS"/>
    <property type="match status" value="2"/>
</dbReference>
<dbReference type="InterPro" id="IPR046342">
    <property type="entry name" value="CBS_dom_sf"/>
</dbReference>
<dbReference type="Gene3D" id="1.10.8.60">
    <property type="match status" value="1"/>
</dbReference>
<dbReference type="PANTHER" id="PTHR32071:SF57">
    <property type="entry name" value="C4-DICARBOXYLATE TRANSPORT TRANSCRIPTIONAL REGULATORY PROTEIN DCTD"/>
    <property type="match status" value="1"/>
</dbReference>
<feature type="domain" description="PAS" evidence="7">
    <location>
        <begin position="133"/>
        <end position="175"/>
    </location>
</feature>
<dbReference type="Gene3D" id="3.40.50.300">
    <property type="entry name" value="P-loop containing nucleotide triphosphate hydrolases"/>
    <property type="match status" value="1"/>
</dbReference>
<feature type="domain" description="CBS" evidence="8">
    <location>
        <begin position="8"/>
        <end position="66"/>
    </location>
</feature>
<evidence type="ECO:0000256" key="1">
    <source>
        <dbReference type="ARBA" id="ARBA00022741"/>
    </source>
</evidence>
<keyword evidence="2" id="KW-0067">ATP-binding</keyword>
<dbReference type="SUPFAM" id="SSF55785">
    <property type="entry name" value="PYP-like sensor domain (PAS domain)"/>
    <property type="match status" value="2"/>
</dbReference>
<keyword evidence="10" id="KW-1185">Reference proteome</keyword>
<dbReference type="InterPro" id="IPR025944">
    <property type="entry name" value="Sigma_54_int_dom_CS"/>
</dbReference>
<keyword evidence="5" id="KW-0129">CBS domain</keyword>
<evidence type="ECO:0000259" key="6">
    <source>
        <dbReference type="PROSITE" id="PS50045"/>
    </source>
</evidence>
<dbReference type="PRINTS" id="PR01590">
    <property type="entry name" value="HTHFIS"/>
</dbReference>
<dbReference type="SUPFAM" id="SSF54631">
    <property type="entry name" value="CBS-domain pair"/>
    <property type="match status" value="1"/>
</dbReference>
<protein>
    <submittedName>
        <fullName evidence="9">Uncharacterized protein</fullName>
    </submittedName>
</protein>
<organism evidence="9 10">
    <name type="scientific">Brevibacillus choshinensis</name>
    <dbReference type="NCBI Taxonomy" id="54911"/>
    <lineage>
        <taxon>Bacteria</taxon>
        <taxon>Bacillati</taxon>
        <taxon>Bacillota</taxon>
        <taxon>Bacilli</taxon>
        <taxon>Bacillales</taxon>
        <taxon>Paenibacillaceae</taxon>
        <taxon>Brevibacillus</taxon>
    </lineage>
</organism>
<dbReference type="PROSITE" id="PS00675">
    <property type="entry name" value="SIGMA54_INTERACT_1"/>
    <property type="match status" value="1"/>
</dbReference>
<dbReference type="Pfam" id="PF25601">
    <property type="entry name" value="AAA_lid_14"/>
    <property type="match status" value="1"/>
</dbReference>
<keyword evidence="4" id="KW-0804">Transcription</keyword>
<dbReference type="Gene3D" id="3.10.580.10">
    <property type="entry name" value="CBS-domain"/>
    <property type="match status" value="1"/>
</dbReference>
<dbReference type="RefSeq" id="WP_055744063.1">
    <property type="nucleotide sequence ID" value="NZ_LJJB01000007.1"/>
</dbReference>
<dbReference type="InterPro" id="IPR000644">
    <property type="entry name" value="CBS_dom"/>
</dbReference>
<dbReference type="Proteomes" id="UP000051063">
    <property type="component" value="Unassembled WGS sequence"/>
</dbReference>
<feature type="domain" description="CBS" evidence="8">
    <location>
        <begin position="71"/>
        <end position="128"/>
    </location>
</feature>
<reference evidence="9 10" key="1">
    <citation type="submission" date="2015-09" db="EMBL/GenBank/DDBJ databases">
        <title>Genome sequencing project for genomic taxonomy and phylogenomics of Bacillus-like bacteria.</title>
        <authorList>
            <person name="Liu B."/>
            <person name="Wang J."/>
            <person name="Zhu Y."/>
            <person name="Liu G."/>
            <person name="Chen Q."/>
            <person name="Chen Z."/>
            <person name="Lan J."/>
            <person name="Che J."/>
            <person name="Ge C."/>
            <person name="Shi H."/>
            <person name="Pan Z."/>
            <person name="Liu X."/>
        </authorList>
    </citation>
    <scope>NUCLEOTIDE SEQUENCE [LARGE SCALE GENOMIC DNA]</scope>
    <source>
        <strain evidence="9 10">DSM 8552</strain>
    </source>
</reference>
<dbReference type="PROSITE" id="PS51371">
    <property type="entry name" value="CBS"/>
    <property type="match status" value="2"/>
</dbReference>
<accession>A0ABR5NDW4</accession>
<sequence length="713" mass="81491">MLRIRDYCTKDIVKLRSSHRIADVLNAFLHSRLDIACILDDSDRLMGIISKNALYRALLHGATLDTPIEPYIRQHVVTADADDNLDHVRDIMLQNQVAHGVILDEKGYVLGVMSKSDIIRGFLHEKEVLINWLSDLIEHLQDVVVSINSESQIATFNRAAENIFGLTKQQVTGQSVDDWLPQLSDGLETVLQQQCSVDPRRISIGNHTVIASFIPLSHNKSVNGAMAVLQDITTLEAVAKELESTKNLQHTVQHALALSYDAIIMTDVKGFITNINDAFLELFELKNEALINRHWLEVIPELDMEAVLAGQTIEGGIRTIREKPCFVIQEPINRNGIHLGTITKIIFRQLDEWRDVFRRLEQLESEIHYYREELQRANRQSSAFDQIISQNNNLERLKEQALLAAKSTSTILITGESGTGKELFAEAIHRESKRVGNFIQVNCAAIPGELLESEFFGYAEGAFTGARKGGKLGKFEIADHGTLFLDEIGDMPLSLQAKLLRVLQEQTFERIGDVKTRKVDVRIIAATNKNLRQMVKEGTFREDLYYRIDVVNLSLPPLRERMDDLSLLSEFLVKKLNKKLNKEIIGITTQALMAMQEYLWPGNVRELENVLERTMNMDVKQWIEPQHLPEQIRQRERSDAATLPVYIHEREDRPKESESHSLEEMEKHMIMSVLEQTQNNRTEAARLLGISRSNLYQKIRKYGIKQEVRFHMK</sequence>
<dbReference type="SMART" id="SM00382">
    <property type="entry name" value="AAA"/>
    <property type="match status" value="1"/>
</dbReference>
<feature type="domain" description="Sigma-54 factor interaction" evidence="6">
    <location>
        <begin position="387"/>
        <end position="616"/>
    </location>
</feature>
<dbReference type="Pfam" id="PF08448">
    <property type="entry name" value="PAS_4"/>
    <property type="match status" value="1"/>
</dbReference>
<dbReference type="SUPFAM" id="SSF52540">
    <property type="entry name" value="P-loop containing nucleoside triphosphate hydrolases"/>
    <property type="match status" value="1"/>
</dbReference>
<dbReference type="PROSITE" id="PS50112">
    <property type="entry name" value="PAS"/>
    <property type="match status" value="1"/>
</dbReference>
<proteinExistence type="predicted"/>